<dbReference type="InterPro" id="IPR035996">
    <property type="entry name" value="4pyrrol_Methylase_sf"/>
</dbReference>
<dbReference type="SUPFAM" id="SSF53790">
    <property type="entry name" value="Tetrapyrrole methylase"/>
    <property type="match status" value="1"/>
</dbReference>
<evidence type="ECO:0000313" key="8">
    <source>
        <dbReference type="Proteomes" id="UP000577362"/>
    </source>
</evidence>
<dbReference type="Proteomes" id="UP000577362">
    <property type="component" value="Unassembled WGS sequence"/>
</dbReference>
<dbReference type="InterPro" id="IPR014777">
    <property type="entry name" value="4pyrrole_Mease_sub1"/>
</dbReference>
<dbReference type="CDD" id="cd11644">
    <property type="entry name" value="Precorrin-6Y-MT"/>
    <property type="match status" value="1"/>
</dbReference>
<dbReference type="InterPro" id="IPR012818">
    <property type="entry name" value="CbiE"/>
</dbReference>
<proteinExistence type="predicted"/>
<dbReference type="AlphaFoldDB" id="A0A840C228"/>
<dbReference type="Gene3D" id="3.40.1010.10">
    <property type="entry name" value="Cobalt-precorrin-4 Transmethylase, Domain 1"/>
    <property type="match status" value="1"/>
</dbReference>
<evidence type="ECO:0000256" key="2">
    <source>
        <dbReference type="ARBA" id="ARBA00022573"/>
    </source>
</evidence>
<dbReference type="GO" id="GO:0046025">
    <property type="term" value="F:precorrin-6Y C5,15-methyltransferase (decarboxylating) activity"/>
    <property type="evidence" value="ECO:0007669"/>
    <property type="project" value="UniProtKB-EC"/>
</dbReference>
<dbReference type="Pfam" id="PF00590">
    <property type="entry name" value="TP_methylase"/>
    <property type="match status" value="1"/>
</dbReference>
<dbReference type="InterPro" id="IPR006365">
    <property type="entry name" value="Cbl_synth_CobL"/>
</dbReference>
<evidence type="ECO:0000259" key="6">
    <source>
        <dbReference type="Pfam" id="PF00590"/>
    </source>
</evidence>
<dbReference type="EC" id="2.1.1.132" evidence="7"/>
<feature type="domain" description="Tetrapyrrole methylase" evidence="6">
    <location>
        <begin position="28"/>
        <end position="212"/>
    </location>
</feature>
<dbReference type="InterPro" id="IPR029063">
    <property type="entry name" value="SAM-dependent_MTases_sf"/>
</dbReference>
<keyword evidence="5" id="KW-0949">S-adenosyl-L-methionine</keyword>
<sequence length="424" mass="43916">MAADMPDFSPKAAPMSSAVPISSPTPWLTIVGIGEDGRAGLSPAALAALEAAELVVGGERHLALAAPFPGRALAWPSPLKEAFPEILAHRGRPVCILASGDPFNYGIGAQLAALVPADELLCLPQPSSFSLAAARLGWSLPDVTTVSLHGRALAGIVPYLQPVARLIVLTWDGTTPGKVAALLAERGFGASRLTVLEAMGGPRERRLATTAQGFDLTGIGPLNTLAVEVVAGPDARVVTLVPGRDDAWFENDGQLTKSEIRAVTLAALAPRAGEVLWDIGAGAGSIAIEWCLAHPRNRAFAIEERPDRATRAAANADRLGATGVTVTVAKAPEGLADLPRPEAIFIGGGLTDAGVFEAAWAALPAGGRLVANAVTLESEQRLAALFAAHGGRLRRLSVARAEPVGGFHGWRTAMPVTQWVADKP</sequence>
<organism evidence="7 8">
    <name type="scientific">Chelatococcus caeni</name>
    <dbReference type="NCBI Taxonomy" id="1348468"/>
    <lineage>
        <taxon>Bacteria</taxon>
        <taxon>Pseudomonadati</taxon>
        <taxon>Pseudomonadota</taxon>
        <taxon>Alphaproteobacteria</taxon>
        <taxon>Hyphomicrobiales</taxon>
        <taxon>Chelatococcaceae</taxon>
        <taxon>Chelatococcus</taxon>
    </lineage>
</organism>
<protein>
    <submittedName>
        <fullName evidence="7">Precorrin-6Y C5,15-methyltransferase (Decarboxylating)</fullName>
        <ecNumber evidence="7">2.1.1.132</ecNumber>
    </submittedName>
</protein>
<dbReference type="NCBIfam" id="TIGR02469">
    <property type="entry name" value="CbiT"/>
    <property type="match status" value="1"/>
</dbReference>
<dbReference type="EMBL" id="JACIEN010000006">
    <property type="protein sequence ID" value="MBB4019240.1"/>
    <property type="molecule type" value="Genomic_DNA"/>
</dbReference>
<dbReference type="InterPro" id="IPR014008">
    <property type="entry name" value="Cbl_synth_MTase_CbiT"/>
</dbReference>
<keyword evidence="8" id="KW-1185">Reference proteome</keyword>
<dbReference type="PIRSF" id="PIRSF036428">
    <property type="entry name" value="CobL"/>
    <property type="match status" value="1"/>
</dbReference>
<dbReference type="Gene3D" id="3.40.50.150">
    <property type="entry name" value="Vaccinia Virus protein VP39"/>
    <property type="match status" value="1"/>
</dbReference>
<dbReference type="GO" id="GO:0008276">
    <property type="term" value="F:protein methyltransferase activity"/>
    <property type="evidence" value="ECO:0007669"/>
    <property type="project" value="InterPro"/>
</dbReference>
<dbReference type="InterPro" id="IPR000878">
    <property type="entry name" value="4pyrrol_Mease"/>
</dbReference>
<dbReference type="PANTHER" id="PTHR43182">
    <property type="entry name" value="COBALT-PRECORRIN-6B C(15)-METHYLTRANSFERASE (DECARBOXYLATING)"/>
    <property type="match status" value="1"/>
</dbReference>
<evidence type="ECO:0000313" key="7">
    <source>
        <dbReference type="EMBL" id="MBB4019240.1"/>
    </source>
</evidence>
<evidence type="ECO:0000256" key="4">
    <source>
        <dbReference type="ARBA" id="ARBA00022679"/>
    </source>
</evidence>
<comment type="caution">
    <text evidence="7">The sequence shown here is derived from an EMBL/GenBank/DDBJ whole genome shotgun (WGS) entry which is preliminary data.</text>
</comment>
<comment type="pathway">
    <text evidence="1">Cofactor biosynthesis; adenosylcobalamin biosynthesis.</text>
</comment>
<evidence type="ECO:0000256" key="1">
    <source>
        <dbReference type="ARBA" id="ARBA00004953"/>
    </source>
</evidence>
<dbReference type="GO" id="GO:0032259">
    <property type="term" value="P:methylation"/>
    <property type="evidence" value="ECO:0007669"/>
    <property type="project" value="UniProtKB-KW"/>
</dbReference>
<dbReference type="InterPro" id="IPR050714">
    <property type="entry name" value="Cobalamin_biosynth_MTase"/>
</dbReference>
<accession>A0A840C228</accession>
<dbReference type="UniPathway" id="UPA00148"/>
<dbReference type="PANTHER" id="PTHR43182:SF1">
    <property type="entry name" value="COBALT-PRECORRIN-7 C(5)-METHYLTRANSFERASE"/>
    <property type="match status" value="1"/>
</dbReference>
<dbReference type="SUPFAM" id="SSF53335">
    <property type="entry name" value="S-adenosyl-L-methionine-dependent methyltransferases"/>
    <property type="match status" value="1"/>
</dbReference>
<gene>
    <name evidence="7" type="ORF">GGR16_004287</name>
</gene>
<evidence type="ECO:0000256" key="5">
    <source>
        <dbReference type="ARBA" id="ARBA00022691"/>
    </source>
</evidence>
<evidence type="ECO:0000256" key="3">
    <source>
        <dbReference type="ARBA" id="ARBA00022603"/>
    </source>
</evidence>
<dbReference type="GO" id="GO:0009236">
    <property type="term" value="P:cobalamin biosynthetic process"/>
    <property type="evidence" value="ECO:0007669"/>
    <property type="project" value="UniProtKB-UniPathway"/>
</dbReference>
<reference evidence="7 8" key="1">
    <citation type="submission" date="2020-08" db="EMBL/GenBank/DDBJ databases">
        <title>Genomic Encyclopedia of Type Strains, Phase IV (KMG-IV): sequencing the most valuable type-strain genomes for metagenomic binning, comparative biology and taxonomic classification.</title>
        <authorList>
            <person name="Goeker M."/>
        </authorList>
    </citation>
    <scope>NUCLEOTIDE SEQUENCE [LARGE SCALE GENOMIC DNA]</scope>
    <source>
        <strain evidence="7 8">DSM 103737</strain>
    </source>
</reference>
<keyword evidence="4 7" id="KW-0808">Transferase</keyword>
<dbReference type="NCBIfam" id="TIGR02467">
    <property type="entry name" value="CbiE"/>
    <property type="match status" value="1"/>
</dbReference>
<keyword evidence="2" id="KW-0169">Cobalamin biosynthesis</keyword>
<name>A0A840C228_9HYPH</name>
<keyword evidence="3 7" id="KW-0489">Methyltransferase</keyword>